<dbReference type="EMBL" id="FQUG01000003">
    <property type="protein sequence ID" value="SHE54132.1"/>
    <property type="molecule type" value="Genomic_DNA"/>
</dbReference>
<sequence>MRHAFLCVKVFNFLLAMCCNNVYNDHINTLMEERINAAALRESKYMPQHDSVYGR</sequence>
<evidence type="ECO:0000313" key="1">
    <source>
        <dbReference type="EMBL" id="SHE54132.1"/>
    </source>
</evidence>
<protein>
    <submittedName>
        <fullName evidence="1">Uncharacterized protein</fullName>
    </submittedName>
</protein>
<organism evidence="1 2">
    <name type="scientific">Schwartzia succinivorans DSM 10502</name>
    <dbReference type="NCBI Taxonomy" id="1123243"/>
    <lineage>
        <taxon>Bacteria</taxon>
        <taxon>Bacillati</taxon>
        <taxon>Bacillota</taxon>
        <taxon>Negativicutes</taxon>
        <taxon>Selenomonadales</taxon>
        <taxon>Selenomonadaceae</taxon>
        <taxon>Schwartzia</taxon>
    </lineage>
</organism>
<evidence type="ECO:0000313" key="2">
    <source>
        <dbReference type="Proteomes" id="UP000184404"/>
    </source>
</evidence>
<dbReference type="Proteomes" id="UP000184404">
    <property type="component" value="Unassembled WGS sequence"/>
</dbReference>
<keyword evidence="2" id="KW-1185">Reference proteome</keyword>
<dbReference type="AlphaFoldDB" id="A0A1M4UBG1"/>
<gene>
    <name evidence="1" type="ORF">SAMN02745190_00598</name>
</gene>
<name>A0A1M4UBG1_9FIRM</name>
<accession>A0A1M4UBG1</accession>
<reference evidence="1 2" key="1">
    <citation type="submission" date="2016-11" db="EMBL/GenBank/DDBJ databases">
        <authorList>
            <person name="Jaros S."/>
            <person name="Januszkiewicz K."/>
            <person name="Wedrychowicz H."/>
        </authorList>
    </citation>
    <scope>NUCLEOTIDE SEQUENCE [LARGE SCALE GENOMIC DNA]</scope>
    <source>
        <strain evidence="1 2">DSM 10502</strain>
    </source>
</reference>
<proteinExistence type="predicted"/>